<feature type="region of interest" description="Disordered" evidence="1">
    <location>
        <begin position="165"/>
        <end position="236"/>
    </location>
</feature>
<keyword evidence="3" id="KW-1185">Reference proteome</keyword>
<sequence>MPLAQWPIRWQCSRWVPQQTAMAAPRSPSSAKSAANASPLMRPFGSGPPSSSMLSTAARSAVGAGSGGRVRRREGISPGPGPVRATPKRLTSLSRTAGPPSRRVFCGTGRVPAGQREKPTTTLGAFAGGRGWAAALAGYGLGGHSAVRAGLDALPAVGRRGRMERGLALPSRRSRYARAATSRYAGKPGPWPAGRRGGGGPPITYTGRPLSSKRAQRTAGGMPQASEGSARACSVP</sequence>
<proteinExistence type="predicted"/>
<dbReference type="Proteomes" id="UP001205612">
    <property type="component" value="Unassembled WGS sequence"/>
</dbReference>
<organism evidence="2 3">
    <name type="scientific">Streptomyces pyxinicus</name>
    <dbReference type="NCBI Taxonomy" id="2970331"/>
    <lineage>
        <taxon>Bacteria</taxon>
        <taxon>Bacillati</taxon>
        <taxon>Actinomycetota</taxon>
        <taxon>Actinomycetes</taxon>
        <taxon>Kitasatosporales</taxon>
        <taxon>Streptomycetaceae</taxon>
        <taxon>Streptomyces</taxon>
    </lineage>
</organism>
<dbReference type="RefSeq" id="WP_258783830.1">
    <property type="nucleotide sequence ID" value="NZ_JANUGP010000057.1"/>
</dbReference>
<comment type="caution">
    <text evidence="2">The sequence shown here is derived from an EMBL/GenBank/DDBJ whole genome shotgun (WGS) entry which is preliminary data.</text>
</comment>
<reference evidence="2 3" key="1">
    <citation type="submission" date="2022-08" db="EMBL/GenBank/DDBJ databases">
        <authorList>
            <person name="Somphong A."/>
            <person name="Phongsopitanun W."/>
        </authorList>
    </citation>
    <scope>NUCLEOTIDE SEQUENCE [LARGE SCALE GENOMIC DNA]</scope>
    <source>
        <strain evidence="2 3">LP11</strain>
    </source>
</reference>
<dbReference type="EMBL" id="JANUGP010000057">
    <property type="protein sequence ID" value="MCS0606467.1"/>
    <property type="molecule type" value="Genomic_DNA"/>
</dbReference>
<evidence type="ECO:0000313" key="3">
    <source>
        <dbReference type="Proteomes" id="UP001205612"/>
    </source>
</evidence>
<accession>A0ABT2BDD3</accession>
<gene>
    <name evidence="2" type="ORF">NX794_35465</name>
</gene>
<evidence type="ECO:0000256" key="1">
    <source>
        <dbReference type="SAM" id="MobiDB-lite"/>
    </source>
</evidence>
<feature type="compositionally biased region" description="Low complexity" evidence="1">
    <location>
        <begin position="21"/>
        <end position="39"/>
    </location>
</feature>
<evidence type="ECO:0000313" key="2">
    <source>
        <dbReference type="EMBL" id="MCS0606467.1"/>
    </source>
</evidence>
<feature type="region of interest" description="Disordered" evidence="1">
    <location>
        <begin position="19"/>
        <end position="122"/>
    </location>
</feature>
<feature type="compositionally biased region" description="Low complexity" evidence="1">
    <location>
        <begin position="177"/>
        <end position="194"/>
    </location>
</feature>
<name>A0ABT2BDD3_9ACTN</name>
<protein>
    <submittedName>
        <fullName evidence="2">Uncharacterized protein</fullName>
    </submittedName>
</protein>